<dbReference type="PANTHER" id="PTHR32089:SF112">
    <property type="entry name" value="LYSOZYME-LIKE PROTEIN-RELATED"/>
    <property type="match status" value="1"/>
</dbReference>
<dbReference type="SMART" id="SM00283">
    <property type="entry name" value="MA"/>
    <property type="match status" value="1"/>
</dbReference>
<reference evidence="9" key="2">
    <citation type="submission" date="2023-01" db="EMBL/GenBank/DDBJ databases">
        <authorList>
            <person name="Sun Q."/>
            <person name="Evtushenko L."/>
        </authorList>
    </citation>
    <scope>NUCLEOTIDE SEQUENCE</scope>
    <source>
        <strain evidence="9">VKM Ac-1321</strain>
    </source>
</reference>
<organism evidence="9 10">
    <name type="scientific">Dactylosporangium matsuzakiense</name>
    <dbReference type="NCBI Taxonomy" id="53360"/>
    <lineage>
        <taxon>Bacteria</taxon>
        <taxon>Bacillati</taxon>
        <taxon>Actinomycetota</taxon>
        <taxon>Actinomycetes</taxon>
        <taxon>Micromonosporales</taxon>
        <taxon>Micromonosporaceae</taxon>
        <taxon>Dactylosporangium</taxon>
    </lineage>
</organism>
<dbReference type="GO" id="GO:0006935">
    <property type="term" value="P:chemotaxis"/>
    <property type="evidence" value="ECO:0007669"/>
    <property type="project" value="InterPro"/>
</dbReference>
<dbReference type="Proteomes" id="UP001143480">
    <property type="component" value="Unassembled WGS sequence"/>
</dbReference>
<dbReference type="Pfam" id="PF12729">
    <property type="entry name" value="4HB_MCP_1"/>
    <property type="match status" value="1"/>
</dbReference>
<dbReference type="EMBL" id="BSFP01000122">
    <property type="protein sequence ID" value="GLL08032.1"/>
    <property type="molecule type" value="Genomic_DNA"/>
</dbReference>
<evidence type="ECO:0000256" key="6">
    <source>
        <dbReference type="SAM" id="Phobius"/>
    </source>
</evidence>
<dbReference type="AlphaFoldDB" id="A0A9W6KVM1"/>
<keyword evidence="3 5" id="KW-0807">Transducer</keyword>
<dbReference type="GO" id="GO:0007165">
    <property type="term" value="P:signal transduction"/>
    <property type="evidence" value="ECO:0007669"/>
    <property type="project" value="UniProtKB-KW"/>
</dbReference>
<evidence type="ECO:0000256" key="4">
    <source>
        <dbReference type="ARBA" id="ARBA00029447"/>
    </source>
</evidence>
<evidence type="ECO:0000256" key="1">
    <source>
        <dbReference type="ARBA" id="ARBA00022692"/>
    </source>
</evidence>
<dbReference type="Pfam" id="PF00672">
    <property type="entry name" value="HAMP"/>
    <property type="match status" value="1"/>
</dbReference>
<evidence type="ECO:0000256" key="5">
    <source>
        <dbReference type="PROSITE-ProRule" id="PRU00284"/>
    </source>
</evidence>
<accession>A0A9W6KVM1</accession>
<dbReference type="InterPro" id="IPR004090">
    <property type="entry name" value="Chemotax_Me-accpt_rcpt"/>
</dbReference>
<dbReference type="InterPro" id="IPR003660">
    <property type="entry name" value="HAMP_dom"/>
</dbReference>
<dbReference type="GO" id="GO:0004888">
    <property type="term" value="F:transmembrane signaling receptor activity"/>
    <property type="evidence" value="ECO:0007669"/>
    <property type="project" value="InterPro"/>
</dbReference>
<proteinExistence type="inferred from homology"/>
<feature type="domain" description="HAMP" evidence="8">
    <location>
        <begin position="203"/>
        <end position="255"/>
    </location>
</feature>
<protein>
    <submittedName>
        <fullName evidence="9">Chemotaxis protein</fullName>
    </submittedName>
</protein>
<evidence type="ECO:0000256" key="3">
    <source>
        <dbReference type="ARBA" id="ARBA00023224"/>
    </source>
</evidence>
<sequence>MKLGTGFCLMLILTVTVGVTALIKIANLHTSAHDLATDQVPSARLLGELDAASGQFRVAQLQLIIADDASAQQTETVTMRQEAGNFATALAAYQPMVDGQQENAALTKLSADWSTYQRISQQITSLAAANQDDQALTLLRGVGQTANDAVQEDIAALVALGKTGAQAADDNAEAVATAAGRIELVLLAIAVILGVLVAAAISRSVTRPVATVLHTLRAMVGGDLRARAAYTGRDEIGEIARAVNELGETTAVTIRTAADSATQLATASQDLSATAAQIAAAAEEASTEATVVADTADTVSGNVAAVAAGGEQMGASIHEISRMTAQAAGSGAAAVSDVATATGIMSTLADTSAQIGTVVNVITSIAEQTNLLALNATIEAARAGDAGKGFAVVAGEVKDLAAETARATTTIIEQVGAIQNASSAATTSIQSINTVIEQINTYQSTIAAAVEQQTSTTAEINRSITDASDASRQIATTISSVAQAAHITSQGVTRAQTAATALADMSQRLQHLVARFQY</sequence>
<dbReference type="PROSITE" id="PS50885">
    <property type="entry name" value="HAMP"/>
    <property type="match status" value="1"/>
</dbReference>
<keyword evidence="1 6" id="KW-0812">Transmembrane</keyword>
<dbReference type="PANTHER" id="PTHR32089">
    <property type="entry name" value="METHYL-ACCEPTING CHEMOTAXIS PROTEIN MCPB"/>
    <property type="match status" value="1"/>
</dbReference>
<feature type="domain" description="Methyl-accepting transducer" evidence="7">
    <location>
        <begin position="260"/>
        <end position="489"/>
    </location>
</feature>
<evidence type="ECO:0000313" key="10">
    <source>
        <dbReference type="Proteomes" id="UP001143480"/>
    </source>
</evidence>
<evidence type="ECO:0000313" key="9">
    <source>
        <dbReference type="EMBL" id="GLL08032.1"/>
    </source>
</evidence>
<evidence type="ECO:0000256" key="2">
    <source>
        <dbReference type="ARBA" id="ARBA00022989"/>
    </source>
</evidence>
<dbReference type="InterPro" id="IPR004089">
    <property type="entry name" value="MCPsignal_dom"/>
</dbReference>
<comment type="caution">
    <text evidence="9">The sequence shown here is derived from an EMBL/GenBank/DDBJ whole genome shotgun (WGS) entry which is preliminary data.</text>
</comment>
<comment type="similarity">
    <text evidence="4">Belongs to the methyl-accepting chemotaxis (MCP) protein family.</text>
</comment>
<gene>
    <name evidence="9" type="ORF">GCM10017581_097920</name>
</gene>
<dbReference type="Pfam" id="PF00015">
    <property type="entry name" value="MCPsignal"/>
    <property type="match status" value="1"/>
</dbReference>
<dbReference type="GO" id="GO:0016020">
    <property type="term" value="C:membrane"/>
    <property type="evidence" value="ECO:0007669"/>
    <property type="project" value="InterPro"/>
</dbReference>
<name>A0A9W6KVM1_9ACTN</name>
<dbReference type="InterPro" id="IPR024478">
    <property type="entry name" value="HlyB_4HB_MCP"/>
</dbReference>
<dbReference type="PROSITE" id="PS50111">
    <property type="entry name" value="CHEMOTAXIS_TRANSDUC_2"/>
    <property type="match status" value="1"/>
</dbReference>
<dbReference type="SMART" id="SM00304">
    <property type="entry name" value="HAMP"/>
    <property type="match status" value="1"/>
</dbReference>
<keyword evidence="6" id="KW-0472">Membrane</keyword>
<evidence type="ECO:0000259" key="8">
    <source>
        <dbReference type="PROSITE" id="PS50885"/>
    </source>
</evidence>
<reference evidence="9" key="1">
    <citation type="journal article" date="2014" name="Int. J. Syst. Evol. Microbiol.">
        <title>Complete genome sequence of Corynebacterium casei LMG S-19264T (=DSM 44701T), isolated from a smear-ripened cheese.</title>
        <authorList>
            <consortium name="US DOE Joint Genome Institute (JGI-PGF)"/>
            <person name="Walter F."/>
            <person name="Albersmeier A."/>
            <person name="Kalinowski J."/>
            <person name="Ruckert C."/>
        </authorList>
    </citation>
    <scope>NUCLEOTIDE SEQUENCE</scope>
    <source>
        <strain evidence="9">VKM Ac-1321</strain>
    </source>
</reference>
<evidence type="ECO:0000259" key="7">
    <source>
        <dbReference type="PROSITE" id="PS50111"/>
    </source>
</evidence>
<dbReference type="SUPFAM" id="SSF58104">
    <property type="entry name" value="Methyl-accepting chemotaxis protein (MCP) signaling domain"/>
    <property type="match status" value="1"/>
</dbReference>
<dbReference type="CDD" id="cd06225">
    <property type="entry name" value="HAMP"/>
    <property type="match status" value="1"/>
</dbReference>
<keyword evidence="10" id="KW-1185">Reference proteome</keyword>
<feature type="transmembrane region" description="Helical" evidence="6">
    <location>
        <begin position="184"/>
        <end position="201"/>
    </location>
</feature>
<keyword evidence="2 6" id="KW-1133">Transmembrane helix</keyword>
<dbReference type="Gene3D" id="1.10.287.950">
    <property type="entry name" value="Methyl-accepting chemotaxis protein"/>
    <property type="match status" value="1"/>
</dbReference>
<dbReference type="PRINTS" id="PR00260">
    <property type="entry name" value="CHEMTRNSDUCR"/>
</dbReference>